<dbReference type="PIRSF" id="PIRSF006728">
    <property type="entry name" value="CinA"/>
    <property type="match status" value="1"/>
</dbReference>
<proteinExistence type="inferred from homology"/>
<dbReference type="Pfam" id="PF00994">
    <property type="entry name" value="MoCF_biosynth"/>
    <property type="match status" value="1"/>
</dbReference>
<dbReference type="NCBIfam" id="NF001813">
    <property type="entry name" value="PRK00549.1"/>
    <property type="match status" value="1"/>
</dbReference>
<dbReference type="PANTHER" id="PTHR13939">
    <property type="entry name" value="NICOTINAMIDE-NUCLEOTIDE AMIDOHYDROLASE PNCC"/>
    <property type="match status" value="1"/>
</dbReference>
<evidence type="ECO:0000313" key="4">
    <source>
        <dbReference type="Proteomes" id="UP001529423"/>
    </source>
</evidence>
<dbReference type="SUPFAM" id="SSF53218">
    <property type="entry name" value="Molybdenum cofactor biosynthesis proteins"/>
    <property type="match status" value="1"/>
</dbReference>
<organism evidence="3 4">
    <name type="scientific">Limosilactobacillus panis</name>
    <dbReference type="NCBI Taxonomy" id="47493"/>
    <lineage>
        <taxon>Bacteria</taxon>
        <taxon>Bacillati</taxon>
        <taxon>Bacillota</taxon>
        <taxon>Bacilli</taxon>
        <taxon>Lactobacillales</taxon>
        <taxon>Lactobacillaceae</taxon>
        <taxon>Limosilactobacillus</taxon>
    </lineage>
</organism>
<dbReference type="NCBIfam" id="TIGR00200">
    <property type="entry name" value="cinA_nterm"/>
    <property type="match status" value="1"/>
</dbReference>
<dbReference type="Gene3D" id="3.90.950.20">
    <property type="entry name" value="CinA-like"/>
    <property type="match status" value="1"/>
</dbReference>
<accession>A0ABT7VM96</accession>
<sequence length="414" mass="44752">MDAEIISVGTELALGQVTNTNAPLLAQQLATLDITASYQVTVLDDGRQIEAAVETAWHRADLIFVCGGLGPTTDDVTLKSTARALQTTLATDQAHWAWIQQTFRQRQIDLLAENIQQARYLTGGQPLANPVGLALGSWYDHGGKVVVVLPGPPAEFKTMLMRSVLPRLVAKYGQGRRITSRTLNFLGRPESQLMDEIEAATKQFTNVTVTSYVQPSQIQVRINVYDLSKAMAKQLLDAVTAAILTVERPFYFGTGDQCTLAQVVVDQLKRRQQTITGAESLTGGLFQSTICSIPGASNVFAGGFVTYAAWAKEKLIGVDKQVVDQYGVVSSPTAAQMAEKSRQQLNADFGLAFTGVAGPEALEGQPAGTVWLGLAQKGQPVQTKELHLAPYIGRQAIRNLSVQYGLQMVYQALG</sequence>
<dbReference type="InterPro" id="IPR041424">
    <property type="entry name" value="CinA_KH"/>
</dbReference>
<dbReference type="InterPro" id="IPR036425">
    <property type="entry name" value="MoaB/Mog-like_dom_sf"/>
</dbReference>
<dbReference type="InterPro" id="IPR036653">
    <property type="entry name" value="CinA-like_C"/>
</dbReference>
<dbReference type="InterPro" id="IPR008136">
    <property type="entry name" value="CinA_C"/>
</dbReference>
<keyword evidence="4" id="KW-1185">Reference proteome</keyword>
<gene>
    <name evidence="1" type="primary">cinA</name>
    <name evidence="3" type="ORF">QUW46_01050</name>
</gene>
<feature type="domain" description="MoaB/Mog" evidence="2">
    <location>
        <begin position="4"/>
        <end position="171"/>
    </location>
</feature>
<protein>
    <recommendedName>
        <fullName evidence="1">Putative competence-damage inducible protein</fullName>
    </recommendedName>
</protein>
<reference evidence="3 4" key="3">
    <citation type="submission" date="2023-06" db="EMBL/GenBank/DDBJ databases">
        <authorList>
            <person name="Zeman M."/>
            <person name="Kubasova T."/>
            <person name="Jahodarova E."/>
            <person name="Nykrynova M."/>
            <person name="Rychlik I."/>
        </authorList>
    </citation>
    <scope>NUCLEOTIDE SEQUENCE [LARGE SCALE GENOMIC DNA]</scope>
    <source>
        <strain evidence="3 4">105_WCHN</strain>
    </source>
</reference>
<dbReference type="Gene3D" id="3.40.980.10">
    <property type="entry name" value="MoaB/Mog-like domain"/>
    <property type="match status" value="1"/>
</dbReference>
<dbReference type="HAMAP" id="MF_00226_B">
    <property type="entry name" value="CinA_B"/>
    <property type="match status" value="1"/>
</dbReference>
<reference evidence="3 4" key="1">
    <citation type="submission" date="2023-06" db="EMBL/GenBank/DDBJ databases">
        <title>Identification and characterization of horizontal gene transfer across gut microbiota members of farm animals based on homology search.</title>
        <authorList>
            <person name="Schwarzerova J."/>
            <person name="Nykrynova M."/>
            <person name="Jureckova K."/>
            <person name="Cejkova D."/>
            <person name="Rychlik I."/>
        </authorList>
    </citation>
    <scope>NUCLEOTIDE SEQUENCE [LARGE SCALE GENOMIC DNA]</scope>
    <source>
        <strain evidence="3 4">105_WCHN</strain>
    </source>
</reference>
<dbReference type="SUPFAM" id="SSF142433">
    <property type="entry name" value="CinA-like"/>
    <property type="match status" value="1"/>
</dbReference>
<dbReference type="RefSeq" id="WP_289558797.1">
    <property type="nucleotide sequence ID" value="NZ_JAUDEO010000003.1"/>
</dbReference>
<evidence type="ECO:0000313" key="3">
    <source>
        <dbReference type="EMBL" id="MDM8333174.1"/>
    </source>
</evidence>
<dbReference type="Pfam" id="PF02464">
    <property type="entry name" value="CinA"/>
    <property type="match status" value="1"/>
</dbReference>
<dbReference type="PANTHER" id="PTHR13939:SF0">
    <property type="entry name" value="NMN AMIDOHYDROLASE-LIKE PROTEIN YFAY"/>
    <property type="match status" value="1"/>
</dbReference>
<evidence type="ECO:0000259" key="2">
    <source>
        <dbReference type="SMART" id="SM00852"/>
    </source>
</evidence>
<dbReference type="InterPro" id="IPR008135">
    <property type="entry name" value="Competence-induced_CinA"/>
</dbReference>
<dbReference type="Proteomes" id="UP001529423">
    <property type="component" value="Unassembled WGS sequence"/>
</dbReference>
<comment type="similarity">
    <text evidence="1">Belongs to the CinA family.</text>
</comment>
<dbReference type="SMART" id="SM00852">
    <property type="entry name" value="MoCF_biosynth"/>
    <property type="match status" value="1"/>
</dbReference>
<dbReference type="NCBIfam" id="TIGR00199">
    <property type="entry name" value="PncC_domain"/>
    <property type="match status" value="1"/>
</dbReference>
<reference evidence="4" key="2">
    <citation type="submission" date="2023-06" db="EMBL/GenBank/DDBJ databases">
        <title>Identification and characterization of horizontal gene transfer across gut microbiota members of farm animals based on homology search.</title>
        <authorList>
            <person name="Zeman M."/>
            <person name="Kubasova T."/>
            <person name="Jahodarova E."/>
            <person name="Nykrynova M."/>
            <person name="Rychlik I."/>
        </authorList>
    </citation>
    <scope>NUCLEOTIDE SEQUENCE [LARGE SCALE GENOMIC DNA]</scope>
    <source>
        <strain evidence="4">105_WCHN</strain>
    </source>
</reference>
<name>A0ABT7VM96_9LACO</name>
<evidence type="ECO:0000256" key="1">
    <source>
        <dbReference type="HAMAP-Rule" id="MF_00226"/>
    </source>
</evidence>
<dbReference type="Pfam" id="PF18146">
    <property type="entry name" value="CinA_KH"/>
    <property type="match status" value="1"/>
</dbReference>
<dbReference type="CDD" id="cd00885">
    <property type="entry name" value="cinA"/>
    <property type="match status" value="1"/>
</dbReference>
<dbReference type="EMBL" id="JAUDEO010000003">
    <property type="protein sequence ID" value="MDM8333174.1"/>
    <property type="molecule type" value="Genomic_DNA"/>
</dbReference>
<dbReference type="InterPro" id="IPR001453">
    <property type="entry name" value="MoaB/Mog_dom"/>
</dbReference>
<comment type="caution">
    <text evidence="3">The sequence shown here is derived from an EMBL/GenBank/DDBJ whole genome shotgun (WGS) entry which is preliminary data.</text>
</comment>
<dbReference type="InterPro" id="IPR050101">
    <property type="entry name" value="CinA"/>
</dbReference>